<dbReference type="InterPro" id="IPR003959">
    <property type="entry name" value="ATPase_AAA_core"/>
</dbReference>
<dbReference type="Gene3D" id="3.40.50.300">
    <property type="entry name" value="P-loop containing nucleotide triphosphate hydrolases"/>
    <property type="match status" value="2"/>
</dbReference>
<evidence type="ECO:0000256" key="2">
    <source>
        <dbReference type="ARBA" id="ARBA00022840"/>
    </source>
</evidence>
<dbReference type="InterPro" id="IPR050168">
    <property type="entry name" value="AAA_ATPase_domain"/>
</dbReference>
<feature type="domain" description="ATPase AAA-type core" evidence="3">
    <location>
        <begin position="422"/>
        <end position="513"/>
    </location>
</feature>
<evidence type="ECO:0000256" key="1">
    <source>
        <dbReference type="ARBA" id="ARBA00022741"/>
    </source>
</evidence>
<reference evidence="4" key="1">
    <citation type="submission" date="2010-02" db="EMBL/GenBank/DDBJ databases">
        <title>Sequencing and annotation of the Blastocystis hominis genome.</title>
        <authorList>
            <person name="Wincker P."/>
        </authorList>
    </citation>
    <scope>NUCLEOTIDE SEQUENCE</scope>
    <source>
        <strain evidence="4">Singapore isolate B</strain>
    </source>
</reference>
<dbReference type="InParanoid" id="D8M8M3"/>
<keyword evidence="5" id="KW-1185">Reference proteome</keyword>
<dbReference type="PANTHER" id="PTHR23077">
    <property type="entry name" value="AAA-FAMILY ATPASE"/>
    <property type="match status" value="1"/>
</dbReference>
<proteinExistence type="predicted"/>
<keyword evidence="1" id="KW-0547">Nucleotide-binding</keyword>
<dbReference type="AlphaFoldDB" id="D8M8M3"/>
<sequence length="525" mass="59414">MWHYSKISLEDFEKHAIRYSKNYILTGANGRTILMSPILMKSLDLKLGDKIHIEEIPPLPVLQSVTLSVSCFKDLSDVQLHETVVTGILRMYHANKAITSTSRILLSCLRSVLQADVTDCSPDQGILSEETKILLDLKNEERVPSHAAQLKQASNILLSIKYTLNMKSVSSKLLFTNGVIVCGGTGSGKTTILHNIVDELNRLSPDSAVYVSSNNLPSLEWKKYRVVCIDDARWDSDSLKLYSEALSRHIILVASVSRISSVPELYKKNDYFRDIVMLKFPSEEERRELLEAIELPSMSVDKLIQLTSGYSYKDIQNLLKELLIKASKCPLCEDNIVDVLRRFRPRSYIGFSIQYPTVGQDCMGGYKREAKQLKDIISFAMDPVQNKVSLTMDAIYDDDNRIELFKSTYRSYSDLWPTKMRVFHELKLRYIYVDSTALLSRYFSETESKIRQIFAFARTVSPSAIVFDGLDGIVGKRSLNGGESDGGLNERIITTLLTELDGVEISNSRMVVIDLMSIVNHKKTQ</sequence>
<dbReference type="EMBL" id="FN668683">
    <property type="protein sequence ID" value="CBK24412.2"/>
    <property type="molecule type" value="Genomic_DNA"/>
</dbReference>
<dbReference type="SUPFAM" id="SSF52540">
    <property type="entry name" value="P-loop containing nucleoside triphosphate hydrolases"/>
    <property type="match status" value="2"/>
</dbReference>
<protein>
    <recommendedName>
        <fullName evidence="3">ATPase AAA-type core domain-containing protein</fullName>
    </recommendedName>
</protein>
<dbReference type="InterPro" id="IPR027417">
    <property type="entry name" value="P-loop_NTPase"/>
</dbReference>
<accession>D8M8M3</accession>
<dbReference type="GO" id="GO:0005737">
    <property type="term" value="C:cytoplasm"/>
    <property type="evidence" value="ECO:0007669"/>
    <property type="project" value="TreeGrafter"/>
</dbReference>
<dbReference type="GeneID" id="24922896"/>
<organism evidence="4">
    <name type="scientific">Blastocystis hominis</name>
    <dbReference type="NCBI Taxonomy" id="12968"/>
    <lineage>
        <taxon>Eukaryota</taxon>
        <taxon>Sar</taxon>
        <taxon>Stramenopiles</taxon>
        <taxon>Bigyra</taxon>
        <taxon>Opalozoa</taxon>
        <taxon>Opalinata</taxon>
        <taxon>Blastocystidae</taxon>
        <taxon>Blastocystis</taxon>
    </lineage>
</organism>
<evidence type="ECO:0000313" key="5">
    <source>
        <dbReference type="Proteomes" id="UP000008312"/>
    </source>
</evidence>
<keyword evidence="2" id="KW-0067">ATP-binding</keyword>
<dbReference type="Pfam" id="PF00004">
    <property type="entry name" value="AAA"/>
    <property type="match status" value="1"/>
</dbReference>
<gene>
    <name evidence="4" type="ORF">GSBLH_T00006772001</name>
</gene>
<dbReference type="PANTHER" id="PTHR23077:SF27">
    <property type="entry name" value="ATPASE FAMILY GENE 2 PROTEIN HOMOLOG A"/>
    <property type="match status" value="1"/>
</dbReference>
<evidence type="ECO:0000313" key="4">
    <source>
        <dbReference type="EMBL" id="CBK24412.2"/>
    </source>
</evidence>
<dbReference type="GO" id="GO:0016887">
    <property type="term" value="F:ATP hydrolysis activity"/>
    <property type="evidence" value="ECO:0007669"/>
    <property type="project" value="InterPro"/>
</dbReference>
<name>D8M8M3_BLAHO</name>
<dbReference type="RefSeq" id="XP_012898460.1">
    <property type="nucleotide sequence ID" value="XM_013043006.1"/>
</dbReference>
<dbReference type="GO" id="GO:0005524">
    <property type="term" value="F:ATP binding"/>
    <property type="evidence" value="ECO:0007669"/>
    <property type="project" value="UniProtKB-KW"/>
</dbReference>
<evidence type="ECO:0000259" key="3">
    <source>
        <dbReference type="Pfam" id="PF00004"/>
    </source>
</evidence>
<dbReference type="Proteomes" id="UP000008312">
    <property type="component" value="Unassembled WGS sequence"/>
</dbReference>